<dbReference type="InterPro" id="IPR001466">
    <property type="entry name" value="Beta-lactam-related"/>
</dbReference>
<dbReference type="Pfam" id="PF00144">
    <property type="entry name" value="Beta-lactamase"/>
    <property type="match status" value="1"/>
</dbReference>
<keyword evidence="4" id="KW-1185">Reference proteome</keyword>
<organism evidence="3 4">
    <name type="scientific">Nonomuraea montanisoli</name>
    <dbReference type="NCBI Taxonomy" id="2741721"/>
    <lineage>
        <taxon>Bacteria</taxon>
        <taxon>Bacillati</taxon>
        <taxon>Actinomycetota</taxon>
        <taxon>Actinomycetes</taxon>
        <taxon>Streptosporangiales</taxon>
        <taxon>Streptosporangiaceae</taxon>
        <taxon>Nonomuraea</taxon>
    </lineage>
</organism>
<evidence type="ECO:0000259" key="2">
    <source>
        <dbReference type="Pfam" id="PF00144"/>
    </source>
</evidence>
<feature type="region of interest" description="Disordered" evidence="1">
    <location>
        <begin position="1"/>
        <end position="21"/>
    </location>
</feature>
<feature type="domain" description="Beta-lactamase-related" evidence="2">
    <location>
        <begin position="90"/>
        <end position="383"/>
    </location>
</feature>
<feature type="compositionally biased region" description="Low complexity" evidence="1">
    <location>
        <begin position="8"/>
        <end position="21"/>
    </location>
</feature>
<dbReference type="Proteomes" id="UP000586042">
    <property type="component" value="Unassembled WGS sequence"/>
</dbReference>
<dbReference type="PANTHER" id="PTHR46825:SF7">
    <property type="entry name" value="D-ALANYL-D-ALANINE CARBOXYPEPTIDASE"/>
    <property type="match status" value="1"/>
</dbReference>
<dbReference type="InterPro" id="IPR012338">
    <property type="entry name" value="Beta-lactam/transpept-like"/>
</dbReference>
<proteinExistence type="predicted"/>
<dbReference type="SUPFAM" id="SSF56601">
    <property type="entry name" value="beta-lactamase/transpeptidase-like"/>
    <property type="match status" value="1"/>
</dbReference>
<dbReference type="EMBL" id="JABWGN010000004">
    <property type="protein sequence ID" value="NUW32056.1"/>
    <property type="molecule type" value="Genomic_DNA"/>
</dbReference>
<dbReference type="PANTHER" id="PTHR46825">
    <property type="entry name" value="D-ALANYL-D-ALANINE-CARBOXYPEPTIDASE/ENDOPEPTIDASE AMPH"/>
    <property type="match status" value="1"/>
</dbReference>
<dbReference type="Gene3D" id="3.40.710.10">
    <property type="entry name" value="DD-peptidase/beta-lactamase superfamily"/>
    <property type="match status" value="1"/>
</dbReference>
<reference evidence="3 4" key="1">
    <citation type="submission" date="2020-06" db="EMBL/GenBank/DDBJ databases">
        <title>Nonomuraea sp. SMC257, a novel actinomycete isolated from soil.</title>
        <authorList>
            <person name="Chanama M."/>
        </authorList>
    </citation>
    <scope>NUCLEOTIDE SEQUENCE [LARGE SCALE GENOMIC DNA]</scope>
    <source>
        <strain evidence="3 4">SMC257</strain>
    </source>
</reference>
<comment type="caution">
    <text evidence="3">The sequence shown here is derived from an EMBL/GenBank/DDBJ whole genome shotgun (WGS) entry which is preliminary data.</text>
</comment>
<feature type="compositionally biased region" description="Low complexity" evidence="1">
    <location>
        <begin position="47"/>
        <end position="72"/>
    </location>
</feature>
<sequence>MTTPSFSRPGRGAAGARRAGRPGLRAAAGALAGALVLSTAFTSPARAATAGPDPASPAPATATAPDPASPARAAGLDRAALRRTLDAVHEAGMYGLYAEARDGGQAWRGASGVADVVTRRPARPDMRHRVGSITKTFTSVALLRQAERGAVDLDAPVSRYLPGLIPGERGDRITVRMLLNHTSHIGDYIAGAFPSLLEGSPASLDDNRFRRFAPEELARLGLAAEASGEPGALPGRYSNTNYVIAGLLLEKVTGEDAERVITRDVIRRAGLRDTFFPATPRLPAPSSKAYESMYGLIDPPRDYSVYDMSWASTAGALVSTMDDLNRFYRALLRGELIGPERLAQMRTTVPVLSPGGRVDYGLGLYTVELPCGRFWGHDGGVFGMTTQSLVSEDGRRELSFGLNLTKYQRIGDDGRPQPGPIDYAMGEHMLVALCGQVPQAEARTARAPFQPFAMDRAPLGR</sequence>
<dbReference type="InterPro" id="IPR050491">
    <property type="entry name" value="AmpC-like"/>
</dbReference>
<evidence type="ECO:0000256" key="1">
    <source>
        <dbReference type="SAM" id="MobiDB-lite"/>
    </source>
</evidence>
<name>A0A7Y6M323_9ACTN</name>
<evidence type="ECO:0000313" key="4">
    <source>
        <dbReference type="Proteomes" id="UP000586042"/>
    </source>
</evidence>
<gene>
    <name evidence="3" type="ORF">HTZ77_11525</name>
</gene>
<feature type="region of interest" description="Disordered" evidence="1">
    <location>
        <begin position="46"/>
        <end position="72"/>
    </location>
</feature>
<dbReference type="AlphaFoldDB" id="A0A7Y6M323"/>
<evidence type="ECO:0000313" key="3">
    <source>
        <dbReference type="EMBL" id="NUW32056.1"/>
    </source>
</evidence>
<protein>
    <submittedName>
        <fullName evidence="3">Beta-lactamase family protein</fullName>
    </submittedName>
</protein>
<accession>A0A7Y6M323</accession>
<dbReference type="RefSeq" id="WP_175589497.1">
    <property type="nucleotide sequence ID" value="NZ_JABWGN010000004.1"/>
</dbReference>